<evidence type="ECO:0000313" key="9">
    <source>
        <dbReference type="EMBL" id="PRQ01022.1"/>
    </source>
</evidence>
<keyword evidence="3" id="KW-0677">Repeat</keyword>
<evidence type="ECO:0000313" key="10">
    <source>
        <dbReference type="Proteomes" id="UP000237968"/>
    </source>
</evidence>
<dbReference type="GO" id="GO:0016787">
    <property type="term" value="F:hydrolase activity"/>
    <property type="evidence" value="ECO:0007669"/>
    <property type="project" value="UniProtKB-KW"/>
</dbReference>
<comment type="caution">
    <text evidence="9">The sequence shown here is derived from an EMBL/GenBank/DDBJ whole genome shotgun (WGS) entry which is preliminary data.</text>
</comment>
<evidence type="ECO:0000256" key="6">
    <source>
        <dbReference type="SAM" id="SignalP"/>
    </source>
</evidence>
<dbReference type="Pfam" id="PF25023">
    <property type="entry name" value="TEN_YD-shell"/>
    <property type="match status" value="1"/>
</dbReference>
<dbReference type="GO" id="GO:0005576">
    <property type="term" value="C:extracellular region"/>
    <property type="evidence" value="ECO:0007669"/>
    <property type="project" value="UniProtKB-SubCell"/>
</dbReference>
<feature type="chain" id="PRO_5015455140" evidence="6">
    <location>
        <begin position="37"/>
        <end position="2254"/>
    </location>
</feature>
<dbReference type="EMBL" id="PVNK01000136">
    <property type="protein sequence ID" value="PRQ01022.1"/>
    <property type="molecule type" value="Genomic_DNA"/>
</dbReference>
<organism evidence="9 10">
    <name type="scientific">Enhygromyxa salina</name>
    <dbReference type="NCBI Taxonomy" id="215803"/>
    <lineage>
        <taxon>Bacteria</taxon>
        <taxon>Pseudomonadati</taxon>
        <taxon>Myxococcota</taxon>
        <taxon>Polyangia</taxon>
        <taxon>Nannocystales</taxon>
        <taxon>Nannocystaceae</taxon>
        <taxon>Enhygromyxa</taxon>
    </lineage>
</organism>
<evidence type="ECO:0000259" key="8">
    <source>
        <dbReference type="Pfam" id="PF25023"/>
    </source>
</evidence>
<dbReference type="InterPro" id="IPR056823">
    <property type="entry name" value="TEN-like_YD-shell"/>
</dbReference>
<dbReference type="PANTHER" id="PTHR32305">
    <property type="match status" value="1"/>
</dbReference>
<dbReference type="GO" id="GO:0005737">
    <property type="term" value="C:cytoplasm"/>
    <property type="evidence" value="ECO:0007669"/>
    <property type="project" value="InterPro"/>
</dbReference>
<keyword evidence="4" id="KW-0843">Virulence</keyword>
<keyword evidence="2" id="KW-0964">Secreted</keyword>
<evidence type="ECO:0000256" key="1">
    <source>
        <dbReference type="ARBA" id="ARBA00004613"/>
    </source>
</evidence>
<dbReference type="SUPFAM" id="SSF69318">
    <property type="entry name" value="Integrin alpha N-terminal domain"/>
    <property type="match status" value="1"/>
</dbReference>
<reference evidence="9 10" key="1">
    <citation type="submission" date="2018-03" db="EMBL/GenBank/DDBJ databases">
        <title>Draft Genome Sequences of the Obligatory Marine Myxobacteria Enhygromyxa salina SWB005.</title>
        <authorList>
            <person name="Poehlein A."/>
            <person name="Moghaddam J.A."/>
            <person name="Harms H."/>
            <person name="Alanjari M."/>
            <person name="Koenig G.M."/>
            <person name="Daniel R."/>
            <person name="Schaeberle T.F."/>
        </authorList>
    </citation>
    <scope>NUCLEOTIDE SEQUENCE [LARGE SCALE GENOMIC DNA]</scope>
    <source>
        <strain evidence="9 10">SWB005</strain>
    </source>
</reference>
<name>A0A2S9Y7G8_9BACT</name>
<feature type="region of interest" description="Disordered" evidence="5">
    <location>
        <begin position="2039"/>
        <end position="2062"/>
    </location>
</feature>
<evidence type="ECO:0000256" key="5">
    <source>
        <dbReference type="SAM" id="MobiDB-lite"/>
    </source>
</evidence>
<feature type="region of interest" description="Disordered" evidence="5">
    <location>
        <begin position="1950"/>
        <end position="2020"/>
    </location>
</feature>
<feature type="signal peptide" evidence="6">
    <location>
        <begin position="1"/>
        <end position="36"/>
    </location>
</feature>
<gene>
    <name evidence="9" type="primary">rhsC_2</name>
    <name evidence="9" type="ORF">ENSA5_27040</name>
</gene>
<keyword evidence="10" id="KW-1185">Reference proteome</keyword>
<comment type="subcellular location">
    <subcellularLocation>
        <location evidence="1">Secreted</location>
    </subcellularLocation>
</comment>
<protein>
    <submittedName>
        <fullName evidence="9">Putative deoxyribonuclease RhsC</fullName>
        <ecNumber evidence="9">3.1.-.-</ecNumber>
    </submittedName>
</protein>
<dbReference type="Gene3D" id="2.180.10.10">
    <property type="entry name" value="RHS repeat-associated core"/>
    <property type="match status" value="2"/>
</dbReference>
<dbReference type="EC" id="3.1.-.-" evidence="9"/>
<evidence type="ECO:0000259" key="7">
    <source>
        <dbReference type="Pfam" id="PF15649"/>
    </source>
</evidence>
<evidence type="ECO:0000256" key="4">
    <source>
        <dbReference type="ARBA" id="ARBA00023026"/>
    </source>
</evidence>
<keyword evidence="6" id="KW-0732">Signal</keyword>
<feature type="domain" description="Tox-REase-7" evidence="7">
    <location>
        <begin position="2157"/>
        <end position="2239"/>
    </location>
</feature>
<dbReference type="Pfam" id="PF15649">
    <property type="entry name" value="Tox-REase-7"/>
    <property type="match status" value="1"/>
</dbReference>
<proteinExistence type="predicted"/>
<feature type="domain" description="Teneurin-like YD-shell" evidence="8">
    <location>
        <begin position="1672"/>
        <end position="1940"/>
    </location>
</feature>
<dbReference type="PANTHER" id="PTHR32305:SF15">
    <property type="entry name" value="PROTEIN RHSA-RELATED"/>
    <property type="match status" value="1"/>
</dbReference>
<evidence type="ECO:0000256" key="2">
    <source>
        <dbReference type="ARBA" id="ARBA00022525"/>
    </source>
</evidence>
<sequence>MPDSTAEHRGASPKYGASLVLLVLACWLSAAPRAHATTLGSLLQHVLWAGPNAGNSSPQRTPSSPVGTIPGTFRVDERGAARFSIPLEVPRAARGLEPDLSLEYDSQLGSGALGVGWALGGQSAITRCAHTLAEDHELAPVRMTNDDALCLDGQRLVLVDGAPFQIGATYRLERDDFSRIRVIATANHLSHACEGGYGYGFEQRRRDGTIATYGCQQDATVTTHLGPRTWALSRVRDRFGNYADYRYAYESETVTDAEGQVLGEAEVEHYLLSIDYGAHLELHTPTRQVRFDWEPRPDPWQGWELGAPRRQSKRLAGISTYAAGALVHRYELDYDTPTVTGRSLITAVRHCDGEGVCKPATTFEWEPGELELDALDNGANFGGLLTFPYMAFEGDPQVVAPAVLAQTVLDANGDGRTDMLLAAGEGSMSPPVGRGWELWTSQPAAFGGDQGYFCGTSDPDFEACADNGRYLVHEAAASGALAYSTYDDLGFAIPPIFAADYDGDGRDDAYALGDNLPLGGGAPPAGSSFYIVRSLPEGGVEQLEFDPGTDPIWWFSGADQDGDGLGDLLFCGGEAQLDANDEPVTATGTWHFVPNVPGQGFSNNQLVDTELACSAYDKLHHFDHDGDGLASLVLIPVWDPEAHAWIGSLSWPDYRALKLDPNDGWAASLEPVGLPPDLAQRWRPSIAANYNVAHTGDDLPRSQQGFGLDRVLDVNDDGLPDILRYELTIGDGPEQLGVMMQTIVVDDAPWDEWGGLRLWINTGAGFRDGGWVIEASEPGDRLFRRFLASGVIDFDGDGGLDLLIPVEDPEDQDGYWDWSVLVSEGDGSFTEHPDVFEFSLPEYTHLARTFGAFDLRGDALHDVGVFHAGEWVLWQHAGAAPDKLTRIENGLGAEIEIHYRSLTDFDAPATLYALDLDACAYPERCERAPRLVVEGHVLDNGLAGDQRRFEHRYGMGRSDREGRVGLGFEFHETIEIDEQDRPIFRRRVDYDHAYDPVLRAFPHAGMPASVITDQRDPETGRHVVSYNQRQFGLLATTPHSYYPYVSQEIARSYELASCVETFCEPLDLDPDSRTREVIDTTFEIDDYGSPKLWTAWVDTGSTTIEYRHEREYLHDAKSWLLGLPVHGRLRFLELGEELGERDWVAAYDPDTGALETHILEPTEPDYFLHTSYVYDEHGNLTDQLSTEMGGEQRGSSAVYDEHGVFPVFGSNALGHGSELVWDPGLGVPIEAIDPNGVRVVADYDGLGHLTGLRSFVGQLPRGAETTFTYEMLGLNFAGAVLEIRSDTAGHGYEVTHYDRLGRVIDTRRPGLDGIPRDVHTHYDRLGRVSRVSLPTPLGALPAGHEQIAYDFAGRPSHHQLPDGTSQTWLHDGLETVHIDIGGSISVREHDLGGRLVRSIRALGTPDEEQICFDYGAWEQLTRARPDCVLDTPSGITTGEAPPTIKTFTHDDLGRLIASYDPSEGPRSYFYNGHDELELYVDGNDHEVSLMRDALGRVVARVDVDGETTWTWDLDFIGELHASVSPDGHEELFTYDDFGRVQTHTKVIGGESFELGFVYDEFDRVAELHYPASEQLPPFWARKVYAANGELTEVRAGPDDALLWRAEDVDAWGRVSVERFGNEAVTERSYDPLRAFTRTIVTTSALGGTLQSLEYQWSHDGTLERRDDLVHGQHESFDYDFLHRVAAVHTANGQQAYSRHFAYDSLGNLAFATDRGEYEYDESGRLAVADGSSHQWDQNGNLLARAGARPVGLTYTAFDKPATIDDDGALAEFEYDASQARVYRYSEQDARETIYVADLYQRHHDDLTGETEHHYYVPGLERIVANVVDTVDFAAATRATHYVHADHLGSTDVVSDQLGVVEQRLSFDVWGQPRDAEDWTLPEEFAELGAVNLGYTGHELQQDAGLVHMRGRLYDPHLGRMTGADPLIVAPTSTQGWNRYAYVLNRPLTLTDPSGFSPPKSEPDSSDDSEGGGYSVSAQGMLGASTSTPGSGPGGGTRYGGSSVPRADQRPGDSGPPATGSSMVAQVLLDTVHYAGRRLGGGVPSSPIGPAMDGLVRPENPSQEQRRLQHADEYGERFVQNMQDPPDYVDASIGLTMIFIGGDLELATGLIEGAAAKIASRRAAKKLADAAAKKAAKKAAAKKAAKKKTGGKGPVLKGQAGEDAVRRVYDIGKKRKINIHGRDRIPDGVTKDVVSVVSEVKNTQKLSYTRQLRDYADYAAQTGRELHLYVRRDTKISRPLQRAIDAEIIILRYIP</sequence>
<dbReference type="NCBIfam" id="TIGR03696">
    <property type="entry name" value="Rhs_assc_core"/>
    <property type="match status" value="1"/>
</dbReference>
<dbReference type="Proteomes" id="UP000237968">
    <property type="component" value="Unassembled WGS sequence"/>
</dbReference>
<dbReference type="InterPro" id="IPR003284">
    <property type="entry name" value="Sal_SpvB"/>
</dbReference>
<dbReference type="InterPro" id="IPR022385">
    <property type="entry name" value="Rhs_assc_core"/>
</dbReference>
<keyword evidence="9" id="KW-0378">Hydrolase</keyword>
<dbReference type="Pfam" id="PF03534">
    <property type="entry name" value="SpvB"/>
    <property type="match status" value="1"/>
</dbReference>
<accession>A0A2S9Y7G8</accession>
<dbReference type="RefSeq" id="WP_181197733.1">
    <property type="nucleotide sequence ID" value="NZ_PVNK01000136.1"/>
</dbReference>
<evidence type="ECO:0000256" key="3">
    <source>
        <dbReference type="ARBA" id="ARBA00022737"/>
    </source>
</evidence>
<dbReference type="InterPro" id="IPR050708">
    <property type="entry name" value="T6SS_VgrG/RHS"/>
</dbReference>
<dbReference type="InterPro" id="IPR028994">
    <property type="entry name" value="Integrin_alpha_N"/>
</dbReference>
<dbReference type="InterPro" id="IPR028903">
    <property type="entry name" value="Tox-REase-7_dom"/>
</dbReference>